<dbReference type="Proteomes" id="UP000199071">
    <property type="component" value="Unassembled WGS sequence"/>
</dbReference>
<evidence type="ECO:0000256" key="3">
    <source>
        <dbReference type="ARBA" id="ARBA00022692"/>
    </source>
</evidence>
<dbReference type="Pfam" id="PF01292">
    <property type="entry name" value="Ni_hydr_CYTB"/>
    <property type="match status" value="1"/>
</dbReference>
<keyword evidence="9" id="KW-1185">Reference proteome</keyword>
<evidence type="ECO:0000313" key="9">
    <source>
        <dbReference type="Proteomes" id="UP000199071"/>
    </source>
</evidence>
<evidence type="ECO:0000256" key="1">
    <source>
        <dbReference type="ARBA" id="ARBA00004651"/>
    </source>
</evidence>
<name>A0A1G6BL64_9HYPH</name>
<keyword evidence="4 6" id="KW-1133">Transmembrane helix</keyword>
<dbReference type="GO" id="GO:0020037">
    <property type="term" value="F:heme binding"/>
    <property type="evidence" value="ECO:0007669"/>
    <property type="project" value="TreeGrafter"/>
</dbReference>
<proteinExistence type="predicted"/>
<dbReference type="RefSeq" id="WP_090875876.1">
    <property type="nucleotide sequence ID" value="NZ_FMXQ01000003.1"/>
</dbReference>
<dbReference type="InterPro" id="IPR051542">
    <property type="entry name" value="Hydrogenase_cytochrome"/>
</dbReference>
<evidence type="ECO:0000256" key="4">
    <source>
        <dbReference type="ARBA" id="ARBA00022989"/>
    </source>
</evidence>
<dbReference type="InterPro" id="IPR016174">
    <property type="entry name" value="Di-haem_cyt_TM"/>
</dbReference>
<dbReference type="STRING" id="665467.SAMN02982931_01586"/>
<reference evidence="8 9" key="1">
    <citation type="submission" date="2016-10" db="EMBL/GenBank/DDBJ databases">
        <authorList>
            <person name="de Groot N.N."/>
        </authorList>
    </citation>
    <scope>NUCLEOTIDE SEQUENCE [LARGE SCALE GENOMIC DNA]</scope>
    <source>
        <strain evidence="8 9">ATCC 35022</strain>
    </source>
</reference>
<keyword evidence="3 6" id="KW-0812">Transmembrane</keyword>
<dbReference type="EMBL" id="FMXQ01000003">
    <property type="protein sequence ID" value="SDB21352.1"/>
    <property type="molecule type" value="Genomic_DNA"/>
</dbReference>
<keyword evidence="2" id="KW-1003">Cell membrane</keyword>
<dbReference type="OrthoDB" id="9781740at2"/>
<accession>A0A1G6BL64</accession>
<gene>
    <name evidence="8" type="ORF">SAMN02982931_01586</name>
</gene>
<sequence>MSDGSITAQRRPRRLVYRHALVTRITHWVNVLCIVVLLLSGMQIFNAHPALYIGSASDFDNPVLSITAATNAEGERVGLTRILGATFTTTGVLGLSTAGSSVEARAFPSWLTVPTYRDLATGRRWHFFFAWIFVINGLVYLVASLINRHITRDLIPTGRQLRGIGRSILDHARFRFHHERDYNVLQKLTYLAIIFLVLPGVILTGMTMSPALDAAFPWLLDLFGGRQTARTIHFVCATAIVLFILVHLLMVLVSGAWNNTRSIVTGRYAVDAKEPSDD</sequence>
<feature type="transmembrane region" description="Helical" evidence="6">
    <location>
        <begin position="21"/>
        <end position="45"/>
    </location>
</feature>
<evidence type="ECO:0000313" key="8">
    <source>
        <dbReference type="EMBL" id="SDB21352.1"/>
    </source>
</evidence>
<comment type="subcellular location">
    <subcellularLocation>
        <location evidence="1">Cell membrane</location>
        <topology evidence="1">Multi-pass membrane protein</topology>
    </subcellularLocation>
</comment>
<dbReference type="InterPro" id="IPR011577">
    <property type="entry name" value="Cyt_b561_bac/Ni-Hgenase"/>
</dbReference>
<feature type="transmembrane region" description="Helical" evidence="6">
    <location>
        <begin position="232"/>
        <end position="257"/>
    </location>
</feature>
<feature type="transmembrane region" description="Helical" evidence="6">
    <location>
        <begin position="125"/>
        <end position="146"/>
    </location>
</feature>
<keyword evidence="5 6" id="KW-0472">Membrane</keyword>
<evidence type="ECO:0000256" key="6">
    <source>
        <dbReference type="SAM" id="Phobius"/>
    </source>
</evidence>
<feature type="domain" description="Cytochrome b561 bacterial/Ni-hydrogenase" evidence="7">
    <location>
        <begin position="18"/>
        <end position="266"/>
    </location>
</feature>
<evidence type="ECO:0000259" key="7">
    <source>
        <dbReference type="Pfam" id="PF01292"/>
    </source>
</evidence>
<protein>
    <submittedName>
        <fullName evidence="8">Thiosulfate reductase cytochrome b subunit</fullName>
    </submittedName>
</protein>
<evidence type="ECO:0000256" key="5">
    <source>
        <dbReference type="ARBA" id="ARBA00023136"/>
    </source>
</evidence>
<evidence type="ECO:0000256" key="2">
    <source>
        <dbReference type="ARBA" id="ARBA00022475"/>
    </source>
</evidence>
<feature type="transmembrane region" description="Helical" evidence="6">
    <location>
        <begin position="188"/>
        <end position="212"/>
    </location>
</feature>
<dbReference type="GO" id="GO:0009055">
    <property type="term" value="F:electron transfer activity"/>
    <property type="evidence" value="ECO:0007669"/>
    <property type="project" value="InterPro"/>
</dbReference>
<organism evidence="8 9">
    <name type="scientific">Bauldia litoralis</name>
    <dbReference type="NCBI Taxonomy" id="665467"/>
    <lineage>
        <taxon>Bacteria</taxon>
        <taxon>Pseudomonadati</taxon>
        <taxon>Pseudomonadota</taxon>
        <taxon>Alphaproteobacteria</taxon>
        <taxon>Hyphomicrobiales</taxon>
        <taxon>Kaistiaceae</taxon>
        <taxon>Bauldia</taxon>
    </lineage>
</organism>
<dbReference type="GO" id="GO:0022904">
    <property type="term" value="P:respiratory electron transport chain"/>
    <property type="evidence" value="ECO:0007669"/>
    <property type="project" value="InterPro"/>
</dbReference>
<dbReference type="Gene3D" id="1.20.950.20">
    <property type="entry name" value="Transmembrane di-heme cytochromes, Chain C"/>
    <property type="match status" value="1"/>
</dbReference>
<dbReference type="SUPFAM" id="SSF81342">
    <property type="entry name" value="Transmembrane di-heme cytochromes"/>
    <property type="match status" value="1"/>
</dbReference>
<dbReference type="PANTHER" id="PTHR30485:SF1">
    <property type="entry name" value="CYTOCHROME YDHU-RELATED"/>
    <property type="match status" value="1"/>
</dbReference>
<dbReference type="GO" id="GO:0005886">
    <property type="term" value="C:plasma membrane"/>
    <property type="evidence" value="ECO:0007669"/>
    <property type="project" value="UniProtKB-SubCell"/>
</dbReference>
<dbReference type="AlphaFoldDB" id="A0A1G6BL64"/>
<dbReference type="PANTHER" id="PTHR30485">
    <property type="entry name" value="NI/FE-HYDROGENASE 1 B-TYPE CYTOCHROME SUBUNIT"/>
    <property type="match status" value="1"/>
</dbReference>